<protein>
    <submittedName>
        <fullName evidence="1">Uncharacterized protein</fullName>
    </submittedName>
</protein>
<feature type="non-terminal residue" evidence="1">
    <location>
        <position position="1"/>
    </location>
</feature>
<dbReference type="InterPro" id="IPR014162">
    <property type="entry name" value="CpoB_C"/>
</dbReference>
<evidence type="ECO:0000313" key="1">
    <source>
        <dbReference type="EMBL" id="SVB35429.1"/>
    </source>
</evidence>
<dbReference type="NCBIfam" id="TIGR02795">
    <property type="entry name" value="tol_pal_ybgF"/>
    <property type="match status" value="1"/>
</dbReference>
<dbReference type="Pfam" id="PF13174">
    <property type="entry name" value="TPR_6"/>
    <property type="match status" value="2"/>
</dbReference>
<dbReference type="AlphaFoldDB" id="A0A382DB94"/>
<dbReference type="Gene3D" id="1.25.40.10">
    <property type="entry name" value="Tetratricopeptide repeat domain"/>
    <property type="match status" value="1"/>
</dbReference>
<sequence>YQLAFELLKDENYETARVSFIKFIRLHQDSDFIDDAKYWLGETYYAQRLFAQALIEFEGVLTEFPNSGKIPEALLKKGFCYFELGRVEKSKQLLKSVVSQYPDSSVSRLAVQKLEMIDSVTK</sequence>
<name>A0A382DB94_9ZZZZ</name>
<dbReference type="InterPro" id="IPR011990">
    <property type="entry name" value="TPR-like_helical_dom_sf"/>
</dbReference>
<dbReference type="SUPFAM" id="SSF48452">
    <property type="entry name" value="TPR-like"/>
    <property type="match status" value="1"/>
</dbReference>
<dbReference type="InterPro" id="IPR019734">
    <property type="entry name" value="TPR_rpt"/>
</dbReference>
<reference evidence="1" key="1">
    <citation type="submission" date="2018-05" db="EMBL/GenBank/DDBJ databases">
        <authorList>
            <person name="Lanie J.A."/>
            <person name="Ng W.-L."/>
            <person name="Kazmierczak K.M."/>
            <person name="Andrzejewski T.M."/>
            <person name="Davidsen T.M."/>
            <person name="Wayne K.J."/>
            <person name="Tettelin H."/>
            <person name="Glass J.I."/>
            <person name="Rusch D."/>
            <person name="Podicherti R."/>
            <person name="Tsui H.-C.T."/>
            <person name="Winkler M.E."/>
        </authorList>
    </citation>
    <scope>NUCLEOTIDE SEQUENCE</scope>
</reference>
<accession>A0A382DB94</accession>
<dbReference type="EMBL" id="UINC01038428">
    <property type="protein sequence ID" value="SVB35429.1"/>
    <property type="molecule type" value="Genomic_DNA"/>
</dbReference>
<gene>
    <name evidence="1" type="ORF">METZ01_LOCUS188283</name>
</gene>
<organism evidence="1">
    <name type="scientific">marine metagenome</name>
    <dbReference type="NCBI Taxonomy" id="408172"/>
    <lineage>
        <taxon>unclassified sequences</taxon>
        <taxon>metagenomes</taxon>
        <taxon>ecological metagenomes</taxon>
    </lineage>
</organism>
<proteinExistence type="predicted"/>